<comment type="caution">
    <text evidence="1">The sequence shown here is derived from an EMBL/GenBank/DDBJ whole genome shotgun (WGS) entry which is preliminary data.</text>
</comment>
<proteinExistence type="predicted"/>
<dbReference type="PANTHER" id="PTHR36848">
    <property type="entry name" value="DNA-BINDING PROTEIN (PUTATIVE SECRETED PROTEIN)-RELATED"/>
    <property type="match status" value="1"/>
</dbReference>
<sequence>METKKDVIQLFENPGAEYRGKPFWSWNGELRKEELLRQLSIIKEMGFGGFFMHSRAGLITEYLGEEWFELVNAVADEGEKLGLEAWLYDEDRWPSGSAGGKVTVDPQYRMKSMVMYCYDRSAFDWNKEVPGENGYEVIAVFAARIEGRAVYEFVLCEDQEALTEALKEEQYNKVLVFRIVPNAPASVYNGTTYIDTMSRKAVDRFIELTHEAYKEHCGNRIGGSIRGIFTDEPHRGHMLDDCRVENGVEICSAAYTDDFFEEFEKRYGYQLRPLLPELFFRKDGHKVAKIKLDFVDLGNNLFIERFAEPIREWCDKNGMVFTGHVLHEDSFANQTVPNGSLMRFYPHMTYPGIDLLTEHNRCYWVVKQLASAARQVGQKWMLSELYGCTGWQFDFRGHKAVGDWQALLGINLRCQHLSWYTMEGESKRDYPGSIFHQSTYYKDYNYVETYFARFGAIMTQGRQVCDLLVLNPIESTWAMIYAGWARWINPTPENTDERELEKHYEQLFHMLMGSQLDFDYGEEYMMKELYSTGRDSDGKAILRIGKADYRTVIVSGMITMRSSTVQILKEFLELGGSVIFSGEIPQYVDGVESKAVCELAAHPNAVTIPFEKQALAEAARKTSSFYPVVEGEGAESVFVQMRYDADRKLLYAALLNTDRENPRTSLRLSLQDPSGAFSLREAPLFAEQWDLASGKRFRKELSIENGAPAVSFGMEAAGEKIFVFTREEDPSLETPEKAEELKAIKLPADSEFAYTLDEPNVCVLDFAKWKFQNGEWQPEEEVLRVDGKIRDTAGIEHRSGDMLQPWYAKKYCDDAYGELELEYEFYADVLPEGKLFLAAERPEFCQYYLNGTRLECADPDDFWIDVCFKKLEIPAGLVQMGRNTVTRKTLFRRTTNIEALYLVGDFGVRLEGHKKILDRKPERIGFKNLCEYNLPFYTGCVTYQIPNSVFAASRSSDRICLKIDGYRGSLVKVAPVGDSEAKAQILAWEPYEADITEWVAAGRDIGVTLVCSRRNVFGPLHLVPAESSAYGPGHFVTGGNHWSDDYTLIDSAIYGMTVRELRKG</sequence>
<gene>
    <name evidence="1" type="ORF">IAD50_03450</name>
</gene>
<reference evidence="1" key="1">
    <citation type="submission" date="2020-10" db="EMBL/GenBank/DDBJ databases">
        <authorList>
            <person name="Gilroy R."/>
        </authorList>
    </citation>
    <scope>NUCLEOTIDE SEQUENCE</scope>
    <source>
        <strain evidence="1">CHK195-4489</strain>
    </source>
</reference>
<dbReference type="PANTHER" id="PTHR36848:SF2">
    <property type="entry name" value="SECRETED PROTEIN"/>
    <property type="match status" value="1"/>
</dbReference>
<name>A0A9D1I7Z5_9CLOT</name>
<reference evidence="1" key="2">
    <citation type="journal article" date="2021" name="PeerJ">
        <title>Extensive microbial diversity within the chicken gut microbiome revealed by metagenomics and culture.</title>
        <authorList>
            <person name="Gilroy R."/>
            <person name="Ravi A."/>
            <person name="Getino M."/>
            <person name="Pursley I."/>
            <person name="Horton D.L."/>
            <person name="Alikhan N.F."/>
            <person name="Baker D."/>
            <person name="Gharbi K."/>
            <person name="Hall N."/>
            <person name="Watson M."/>
            <person name="Adriaenssens E.M."/>
            <person name="Foster-Nyarko E."/>
            <person name="Jarju S."/>
            <person name="Secka A."/>
            <person name="Antonio M."/>
            <person name="Oren A."/>
            <person name="Chaudhuri R.R."/>
            <person name="La Ragione R."/>
            <person name="Hildebrand F."/>
            <person name="Pallen M.J."/>
        </authorList>
    </citation>
    <scope>NUCLEOTIDE SEQUENCE</scope>
    <source>
        <strain evidence="1">CHK195-4489</strain>
    </source>
</reference>
<dbReference type="AlphaFoldDB" id="A0A9D1I7Z5"/>
<accession>A0A9D1I7Z5</accession>
<evidence type="ECO:0008006" key="3">
    <source>
        <dbReference type="Google" id="ProtNLM"/>
    </source>
</evidence>
<protein>
    <recommendedName>
        <fullName evidence="3">Beta-galactosidase</fullName>
    </recommendedName>
</protein>
<dbReference type="Pfam" id="PF17132">
    <property type="entry name" value="Glyco_hydro_106"/>
    <property type="match status" value="1"/>
</dbReference>
<evidence type="ECO:0000313" key="2">
    <source>
        <dbReference type="Proteomes" id="UP000824089"/>
    </source>
</evidence>
<organism evidence="1 2">
    <name type="scientific">Candidatus Egerieisoma faecipullorum</name>
    <dbReference type="NCBI Taxonomy" id="2840963"/>
    <lineage>
        <taxon>Bacteria</taxon>
        <taxon>Bacillati</taxon>
        <taxon>Bacillota</taxon>
        <taxon>Clostridia</taxon>
        <taxon>Eubacteriales</taxon>
        <taxon>Clostridiaceae</taxon>
        <taxon>Clostridiaceae incertae sedis</taxon>
        <taxon>Candidatus Egerieisoma</taxon>
    </lineage>
</organism>
<dbReference type="EMBL" id="DVMM01000067">
    <property type="protein sequence ID" value="HIU29337.1"/>
    <property type="molecule type" value="Genomic_DNA"/>
</dbReference>
<evidence type="ECO:0000313" key="1">
    <source>
        <dbReference type="EMBL" id="HIU29337.1"/>
    </source>
</evidence>
<dbReference type="InterPro" id="IPR053161">
    <property type="entry name" value="Ulvan_degrading_GH"/>
</dbReference>
<dbReference type="Proteomes" id="UP000824089">
    <property type="component" value="Unassembled WGS sequence"/>
</dbReference>